<feature type="compositionally biased region" description="Polar residues" evidence="5">
    <location>
        <begin position="334"/>
        <end position="344"/>
    </location>
</feature>
<feature type="region of interest" description="Disordered" evidence="5">
    <location>
        <begin position="287"/>
        <end position="344"/>
    </location>
</feature>
<evidence type="ECO:0000256" key="1">
    <source>
        <dbReference type="ARBA" id="ARBA00023015"/>
    </source>
</evidence>
<name>A0AAN8ZN36_9MAGN</name>
<keyword evidence="2 4" id="KW-0238">DNA-binding</keyword>
<proteinExistence type="predicted"/>
<dbReference type="PANTHER" id="PTHR31500">
    <property type="entry name" value="AT-HOOK MOTIF NUCLEAR-LOCALIZED PROTEIN 9"/>
    <property type="match status" value="1"/>
</dbReference>
<dbReference type="InterPro" id="IPR039605">
    <property type="entry name" value="AHL"/>
</dbReference>
<evidence type="ECO:0000259" key="6">
    <source>
        <dbReference type="PROSITE" id="PS51742"/>
    </source>
</evidence>
<organism evidence="7 8">
    <name type="scientific">Dillenia turbinata</name>
    <dbReference type="NCBI Taxonomy" id="194707"/>
    <lineage>
        <taxon>Eukaryota</taxon>
        <taxon>Viridiplantae</taxon>
        <taxon>Streptophyta</taxon>
        <taxon>Embryophyta</taxon>
        <taxon>Tracheophyta</taxon>
        <taxon>Spermatophyta</taxon>
        <taxon>Magnoliopsida</taxon>
        <taxon>eudicotyledons</taxon>
        <taxon>Gunneridae</taxon>
        <taxon>Pentapetalae</taxon>
        <taxon>Dilleniales</taxon>
        <taxon>Dilleniaceae</taxon>
        <taxon>Dillenia</taxon>
    </lineage>
</organism>
<feature type="compositionally biased region" description="Polar residues" evidence="5">
    <location>
        <begin position="63"/>
        <end position="72"/>
    </location>
</feature>
<evidence type="ECO:0000256" key="3">
    <source>
        <dbReference type="ARBA" id="ARBA00023163"/>
    </source>
</evidence>
<dbReference type="Gene3D" id="3.30.1330.80">
    <property type="entry name" value="Hypothetical protein, similar to alpha- acetolactate decarboxylase, domain 2"/>
    <property type="match status" value="1"/>
</dbReference>
<comment type="subcellular location">
    <subcellularLocation>
        <location evidence="4">Nucleus</location>
    </subcellularLocation>
</comment>
<feature type="domain" description="PPC" evidence="6">
    <location>
        <begin position="162"/>
        <end position="301"/>
    </location>
</feature>
<evidence type="ECO:0000313" key="7">
    <source>
        <dbReference type="EMBL" id="KAK6947774.1"/>
    </source>
</evidence>
<dbReference type="GO" id="GO:0003680">
    <property type="term" value="F:minor groove of adenine-thymine-rich DNA binding"/>
    <property type="evidence" value="ECO:0007669"/>
    <property type="project" value="UniProtKB-UniRule"/>
</dbReference>
<dbReference type="PROSITE" id="PS51742">
    <property type="entry name" value="PPC"/>
    <property type="match status" value="1"/>
</dbReference>
<keyword evidence="8" id="KW-1185">Reference proteome</keyword>
<evidence type="ECO:0000256" key="5">
    <source>
        <dbReference type="SAM" id="MobiDB-lite"/>
    </source>
</evidence>
<sequence>MDGRDGMGLSAGSASFYMHRGVTGSGGGSGPQTGFHAPPGFRPLSNPNFSIQSNVRSTTAAPTFSIEPSQPNYGHGHGHGHGANMAVSSGGMSTGEPAKKKRGRPRKYGPEGAVSLGLSPMSSTPSTGSITPVPKRSRGRPPGTGRRQQLAILGGWMSDSAGLAFTPHVITILPTEDIVEKMLSFSQQRGRAVCVLSGTGAVSSVTLHHPGTSTGNIRYEGRFQILCLSGSYLVSENGGPRSRTGGLSVSLASSEGHVIGGGIGALVAASPVQVVACSFVYGGSKMKSNDETVPDDSEKPSNKPTTPTSAPSQHISHHSAAGNWSGSRALDLRNPNTEIDLTRG</sequence>
<feature type="compositionally biased region" description="Polar residues" evidence="5">
    <location>
        <begin position="302"/>
        <end position="314"/>
    </location>
</feature>
<dbReference type="SUPFAM" id="SSF117856">
    <property type="entry name" value="AF0104/ALDC/Ptd012-like"/>
    <property type="match status" value="1"/>
</dbReference>
<comment type="domain">
    <text evidence="4">The PPC domain mediates interactions between AHL proteins.</text>
</comment>
<comment type="caution">
    <text evidence="7">The sequence shown here is derived from an EMBL/GenBank/DDBJ whole genome shotgun (WGS) entry which is preliminary data.</text>
</comment>
<keyword evidence="3 4" id="KW-0804">Transcription</keyword>
<feature type="compositionally biased region" description="Polar residues" evidence="5">
    <location>
        <begin position="120"/>
        <end position="130"/>
    </location>
</feature>
<comment type="function">
    <text evidence="4">Transcription factor that specifically binds AT-rich DNA sequences related to the nuclear matrix attachment regions (MARs).</text>
</comment>
<dbReference type="Proteomes" id="UP001370490">
    <property type="component" value="Unassembled WGS sequence"/>
</dbReference>
<reference evidence="7 8" key="1">
    <citation type="submission" date="2023-12" db="EMBL/GenBank/DDBJ databases">
        <title>A high-quality genome assembly for Dillenia turbinata (Dilleniales).</title>
        <authorList>
            <person name="Chanderbali A."/>
        </authorList>
    </citation>
    <scope>NUCLEOTIDE SEQUENCE [LARGE SCALE GENOMIC DNA]</scope>
    <source>
        <strain evidence="7">LSX21</strain>
        <tissue evidence="7">Leaf</tissue>
    </source>
</reference>
<evidence type="ECO:0000313" key="8">
    <source>
        <dbReference type="Proteomes" id="UP001370490"/>
    </source>
</evidence>
<evidence type="ECO:0000256" key="4">
    <source>
        <dbReference type="RuleBase" id="RU367031"/>
    </source>
</evidence>
<dbReference type="PANTHER" id="PTHR31500:SF64">
    <property type="entry name" value="AT-HOOK MOTIF NUCLEAR-LOCALIZED PROTEIN 12-RELATED"/>
    <property type="match status" value="1"/>
</dbReference>
<dbReference type="InterPro" id="IPR005175">
    <property type="entry name" value="PPC_dom"/>
</dbReference>
<dbReference type="EMBL" id="JBAMMX010000001">
    <property type="protein sequence ID" value="KAK6947774.1"/>
    <property type="molecule type" value="Genomic_DNA"/>
</dbReference>
<feature type="region of interest" description="Disordered" evidence="5">
    <location>
        <begin position="63"/>
        <end position="147"/>
    </location>
</feature>
<dbReference type="AlphaFoldDB" id="A0AAN8ZN36"/>
<dbReference type="GO" id="GO:0005634">
    <property type="term" value="C:nucleus"/>
    <property type="evidence" value="ECO:0007669"/>
    <property type="project" value="UniProtKB-SubCell"/>
</dbReference>
<keyword evidence="1 4" id="KW-0805">Transcription regulation</keyword>
<dbReference type="Pfam" id="PF03479">
    <property type="entry name" value="PCC"/>
    <property type="match status" value="1"/>
</dbReference>
<keyword evidence="4" id="KW-0539">Nucleus</keyword>
<protein>
    <recommendedName>
        <fullName evidence="4">AT-hook motif nuclear-localized protein</fullName>
    </recommendedName>
</protein>
<dbReference type="CDD" id="cd11378">
    <property type="entry name" value="DUF296"/>
    <property type="match status" value="1"/>
</dbReference>
<gene>
    <name evidence="7" type="ORF">RJ641_001247</name>
</gene>
<accession>A0AAN8ZN36</accession>
<evidence type="ECO:0000256" key="2">
    <source>
        <dbReference type="ARBA" id="ARBA00023125"/>
    </source>
</evidence>